<dbReference type="AlphaFoldDB" id="A0A2Z2NDM6"/>
<dbReference type="Proteomes" id="UP000250189">
    <property type="component" value="Chromosome"/>
</dbReference>
<organism evidence="1 2">
    <name type="scientific">Thermococcus chitonophagus</name>
    <dbReference type="NCBI Taxonomy" id="54262"/>
    <lineage>
        <taxon>Archaea</taxon>
        <taxon>Methanobacteriati</taxon>
        <taxon>Methanobacteriota</taxon>
        <taxon>Thermococci</taxon>
        <taxon>Thermococcales</taxon>
        <taxon>Thermococcaceae</taxon>
        <taxon>Thermococcus</taxon>
    </lineage>
</organism>
<dbReference type="GeneID" id="43155971"/>
<name>A0A2Z2NDM6_9EURY</name>
<proteinExistence type="predicted"/>
<dbReference type="RefSeq" id="WP_088859134.1">
    <property type="nucleotide sequence ID" value="NZ_CP015193.1"/>
</dbReference>
<sequence>MSRAYPTYYLVARKEVDFVTKYFGVEIKWQSTVTPSDFPRVPIREKILLSRHDLAFHEPRNSP</sequence>
<evidence type="ECO:0000313" key="2">
    <source>
        <dbReference type="Proteomes" id="UP000250189"/>
    </source>
</evidence>
<dbReference type="EMBL" id="CP015193">
    <property type="protein sequence ID" value="ASJ17512.1"/>
    <property type="molecule type" value="Genomic_DNA"/>
</dbReference>
<protein>
    <submittedName>
        <fullName evidence="1">Uncharacterized protein</fullName>
    </submittedName>
</protein>
<gene>
    <name evidence="1" type="ORF">A3L04_10760</name>
</gene>
<accession>A0A2Z2NDM6</accession>
<reference evidence="1 2" key="1">
    <citation type="submission" date="2016-04" db="EMBL/GenBank/DDBJ databases">
        <title>Complete genome sequence of Thermococcus chitonophagus type strain GC74.</title>
        <authorList>
            <person name="Oger P.M."/>
        </authorList>
    </citation>
    <scope>NUCLEOTIDE SEQUENCE [LARGE SCALE GENOMIC DNA]</scope>
    <source>
        <strain evidence="1 2">GC74</strain>
    </source>
</reference>
<keyword evidence="2" id="KW-1185">Reference proteome</keyword>
<dbReference type="OrthoDB" id="371918at2157"/>
<evidence type="ECO:0000313" key="1">
    <source>
        <dbReference type="EMBL" id="ASJ17512.1"/>
    </source>
</evidence>